<gene>
    <name evidence="2" type="ORF">LCGC14_1555130</name>
</gene>
<protein>
    <recommendedName>
        <fullName evidence="1">Calcineurin-like phosphoesterase domain-containing protein</fullName>
    </recommendedName>
</protein>
<feature type="domain" description="Calcineurin-like phosphoesterase" evidence="1">
    <location>
        <begin position="5"/>
        <end position="81"/>
    </location>
</feature>
<reference evidence="2" key="1">
    <citation type="journal article" date="2015" name="Nature">
        <title>Complex archaea that bridge the gap between prokaryotes and eukaryotes.</title>
        <authorList>
            <person name="Spang A."/>
            <person name="Saw J.H."/>
            <person name="Jorgensen S.L."/>
            <person name="Zaremba-Niedzwiedzka K."/>
            <person name="Martijn J."/>
            <person name="Lind A.E."/>
            <person name="van Eijk R."/>
            <person name="Schleper C."/>
            <person name="Guy L."/>
            <person name="Ettema T.J."/>
        </authorList>
    </citation>
    <scope>NUCLEOTIDE SEQUENCE</scope>
</reference>
<sequence>MKPIKIASTADIHFSRENQEKAFSSLDIFIQKGADEDVDLFIIAGDLFDKAVNNTANSGFPQLERIIKQMMEVAPVVVVSGTVTHDIAGCYDIFCDIEARYDFVILSPSMRYFLTFDKNIWGVPNGEQDIGSDLRPENNLLILGLPELSKEHFLADKQLGKAESDEAIKISMQKLLLGMGATRKQYPDIPCLLVCHGAIAGANISEHQILPPGGIQIGHDDLAMVGADYISLGHYHLTQQIGGLPAYYEGSVFPSDRNESDQKAFSIVTFSYPNDKRPYDAFLNIERINYPHAPRKKIVIEWAESHPIIREADANGFIVWLQIKVDRELRHTIDLPMIENRLKTLGALEGSEVEIIDNPVETIRSAEIQDATILREKVKIHAKLSSKEVAESILMKADLLELTAKEEGATNAGMHIRFKRLILQGSIGVRKGTGKAKITLDFEKYGPGLIALIAPNGSGKTAIIEQAQWFLQIFTRPGSLQTHFELKDSFRDFYFVDELTGTDYRSFLQIDGASEKGSMDCFLYHKPKGSEKWEPVSDLITGRQAGYEQEIKRLFGSVSLFLQSAFTSQKPARVIMDGKAVRLDLAEATKGMKKALFNELIGNGYLQTYSDHSKNEKDIITKDLNNDRIKIELLEGQTKAGPDKRGELLLLESSKDATEVTFENIKTKGMEIKEQVEALSIKVDKNKEIRTSIDNATKEITSYHDE</sequence>
<dbReference type="InterPro" id="IPR029052">
    <property type="entry name" value="Metallo-depent_PP-like"/>
</dbReference>
<dbReference type="AlphaFoldDB" id="A0A0F9JA55"/>
<evidence type="ECO:0000259" key="1">
    <source>
        <dbReference type="Pfam" id="PF00149"/>
    </source>
</evidence>
<comment type="caution">
    <text evidence="2">The sequence shown here is derived from an EMBL/GenBank/DDBJ whole genome shotgun (WGS) entry which is preliminary data.</text>
</comment>
<dbReference type="InterPro" id="IPR050535">
    <property type="entry name" value="DNA_Repair-Maintenance_Comp"/>
</dbReference>
<dbReference type="GO" id="GO:0016787">
    <property type="term" value="F:hydrolase activity"/>
    <property type="evidence" value="ECO:0007669"/>
    <property type="project" value="InterPro"/>
</dbReference>
<organism evidence="2">
    <name type="scientific">marine sediment metagenome</name>
    <dbReference type="NCBI Taxonomy" id="412755"/>
    <lineage>
        <taxon>unclassified sequences</taxon>
        <taxon>metagenomes</taxon>
        <taxon>ecological metagenomes</taxon>
    </lineage>
</organism>
<dbReference type="EMBL" id="LAZR01011940">
    <property type="protein sequence ID" value="KKM52074.1"/>
    <property type="molecule type" value="Genomic_DNA"/>
</dbReference>
<dbReference type="PANTHER" id="PTHR30337">
    <property type="entry name" value="COMPONENT OF ATP-DEPENDENT DSDNA EXONUCLEASE"/>
    <property type="match status" value="1"/>
</dbReference>
<dbReference type="SUPFAM" id="SSF56300">
    <property type="entry name" value="Metallo-dependent phosphatases"/>
    <property type="match status" value="1"/>
</dbReference>
<name>A0A0F9JA55_9ZZZZ</name>
<evidence type="ECO:0000313" key="2">
    <source>
        <dbReference type="EMBL" id="KKM52074.1"/>
    </source>
</evidence>
<dbReference type="Gene3D" id="3.60.21.10">
    <property type="match status" value="1"/>
</dbReference>
<dbReference type="InterPro" id="IPR027417">
    <property type="entry name" value="P-loop_NTPase"/>
</dbReference>
<dbReference type="InterPro" id="IPR004843">
    <property type="entry name" value="Calcineurin-like_PHP"/>
</dbReference>
<accession>A0A0F9JA55</accession>
<feature type="non-terminal residue" evidence="2">
    <location>
        <position position="706"/>
    </location>
</feature>
<dbReference type="SUPFAM" id="SSF52540">
    <property type="entry name" value="P-loop containing nucleoside triphosphate hydrolases"/>
    <property type="match status" value="1"/>
</dbReference>
<dbReference type="Gene3D" id="3.40.50.300">
    <property type="entry name" value="P-loop containing nucleotide triphosphate hydrolases"/>
    <property type="match status" value="1"/>
</dbReference>
<proteinExistence type="predicted"/>
<dbReference type="Pfam" id="PF00149">
    <property type="entry name" value="Metallophos"/>
    <property type="match status" value="1"/>
</dbReference>